<dbReference type="GO" id="GO:0016780">
    <property type="term" value="F:phosphotransferase activity, for other substituted phosphate groups"/>
    <property type="evidence" value="ECO:0007669"/>
    <property type="project" value="TreeGrafter"/>
</dbReference>
<dbReference type="Pfam" id="PF02397">
    <property type="entry name" value="Bac_transf"/>
    <property type="match status" value="1"/>
</dbReference>
<dbReference type="PANTHER" id="PTHR30576:SF0">
    <property type="entry name" value="UNDECAPRENYL-PHOSPHATE N-ACETYLGALACTOSAMINYL 1-PHOSPHATE TRANSFERASE-RELATED"/>
    <property type="match status" value="1"/>
</dbReference>
<reference evidence="5 6" key="1">
    <citation type="submission" date="2019-06" db="EMBL/GenBank/DDBJ databases">
        <title>Erythrobacter insulae sp. nov., isolated from a tidal flat.</title>
        <authorList>
            <person name="Yoon J.-H."/>
        </authorList>
    </citation>
    <scope>NUCLEOTIDE SEQUENCE [LARGE SCALE GENOMIC DNA]</scope>
    <source>
        <strain evidence="5 6">JBTF-M21</strain>
    </source>
</reference>
<evidence type="ECO:0000256" key="2">
    <source>
        <dbReference type="ARBA" id="ARBA00023169"/>
    </source>
</evidence>
<comment type="similarity">
    <text evidence="1">Belongs to the bacterial sugar transferase family.</text>
</comment>
<feature type="transmembrane region" description="Helical" evidence="3">
    <location>
        <begin position="82"/>
        <end position="103"/>
    </location>
</feature>
<sequence length="433" mass="49129">MLLQRVPVETRSSSDWLARRDIQLLLYLAAGLGNPAVIWLFVRGQPASVPLFINTLIALTIAIVVSWHALSRIREYAKARQLSYVFPINILSFGGVLVAIAILRSSYSISLFVAGAMGAIIVSYMLSLYNRRLRRPHFIVSGGRSSEIRLEGQFIPAPELVELESLVQAKRLNASLVADLHYDHPDEWERLFAKAALAGVPVYHYRQVAEMQSGQVKITHLAENDLGSLIPNVPYMSSKRLIDIAGSLMLLPFLLCAFVIIALLIRLDSKGNPFFIQERVGFRGETFRMLKFRTMKPRGPITDAGEQRDDAMTKSDDDRITRLGRFLRKTRIDELPQVFNILRGEMSWIGPRPEAKALSQWYESELPFYSYRHIVRPGITGWAQVTQGHVTEVSDVNSKLRFDFYYVKNISLWLDFLIVLKTFRVIFTGNGAK</sequence>
<keyword evidence="5" id="KW-0808">Transferase</keyword>
<comment type="caution">
    <text evidence="5">The sequence shown here is derived from an EMBL/GenBank/DDBJ whole genome shotgun (WGS) entry which is preliminary data.</text>
</comment>
<keyword evidence="3" id="KW-0472">Membrane</keyword>
<keyword evidence="2" id="KW-0270">Exopolysaccharide synthesis</keyword>
<dbReference type="Proteomes" id="UP000316343">
    <property type="component" value="Unassembled WGS sequence"/>
</dbReference>
<evidence type="ECO:0000313" key="6">
    <source>
        <dbReference type="Proteomes" id="UP000316343"/>
    </source>
</evidence>
<feature type="transmembrane region" description="Helical" evidence="3">
    <location>
        <begin position="24"/>
        <end position="42"/>
    </location>
</feature>
<feature type="transmembrane region" description="Helical" evidence="3">
    <location>
        <begin position="48"/>
        <end position="70"/>
    </location>
</feature>
<dbReference type="RefSeq" id="WP_142787669.1">
    <property type="nucleotide sequence ID" value="NZ_VHJK01000001.1"/>
</dbReference>
<feature type="domain" description="Bacterial sugar transferase" evidence="4">
    <location>
        <begin position="239"/>
        <end position="427"/>
    </location>
</feature>
<dbReference type="EMBL" id="VHJK01000001">
    <property type="protein sequence ID" value="TRD11404.1"/>
    <property type="molecule type" value="Genomic_DNA"/>
</dbReference>
<proteinExistence type="inferred from homology"/>
<dbReference type="InterPro" id="IPR003362">
    <property type="entry name" value="Bact_transf"/>
</dbReference>
<keyword evidence="6" id="KW-1185">Reference proteome</keyword>
<keyword evidence="3" id="KW-0812">Transmembrane</keyword>
<organism evidence="5 6">
    <name type="scientific">Erythrobacter insulae</name>
    <dbReference type="NCBI Taxonomy" id="2584124"/>
    <lineage>
        <taxon>Bacteria</taxon>
        <taxon>Pseudomonadati</taxon>
        <taxon>Pseudomonadota</taxon>
        <taxon>Alphaproteobacteria</taxon>
        <taxon>Sphingomonadales</taxon>
        <taxon>Erythrobacteraceae</taxon>
        <taxon>Erythrobacter/Porphyrobacter group</taxon>
        <taxon>Erythrobacter</taxon>
    </lineage>
</organism>
<feature type="transmembrane region" description="Helical" evidence="3">
    <location>
        <begin position="109"/>
        <end position="129"/>
    </location>
</feature>
<evidence type="ECO:0000313" key="5">
    <source>
        <dbReference type="EMBL" id="TRD11404.1"/>
    </source>
</evidence>
<accession>A0A547PBJ5</accession>
<evidence type="ECO:0000256" key="3">
    <source>
        <dbReference type="SAM" id="Phobius"/>
    </source>
</evidence>
<name>A0A547PBJ5_9SPHN</name>
<dbReference type="OrthoDB" id="9808602at2"/>
<evidence type="ECO:0000256" key="1">
    <source>
        <dbReference type="ARBA" id="ARBA00006464"/>
    </source>
</evidence>
<feature type="transmembrane region" description="Helical" evidence="3">
    <location>
        <begin position="244"/>
        <end position="265"/>
    </location>
</feature>
<dbReference type="AlphaFoldDB" id="A0A547PBJ5"/>
<gene>
    <name evidence="5" type="ORF">FGU71_05740</name>
</gene>
<dbReference type="GO" id="GO:0000271">
    <property type="term" value="P:polysaccharide biosynthetic process"/>
    <property type="evidence" value="ECO:0007669"/>
    <property type="project" value="UniProtKB-KW"/>
</dbReference>
<keyword evidence="3" id="KW-1133">Transmembrane helix</keyword>
<protein>
    <submittedName>
        <fullName evidence="5">Sugar transferase</fullName>
    </submittedName>
</protein>
<dbReference type="PANTHER" id="PTHR30576">
    <property type="entry name" value="COLANIC BIOSYNTHESIS UDP-GLUCOSE LIPID CARRIER TRANSFERASE"/>
    <property type="match status" value="1"/>
</dbReference>
<evidence type="ECO:0000259" key="4">
    <source>
        <dbReference type="Pfam" id="PF02397"/>
    </source>
</evidence>